<dbReference type="SUPFAM" id="SSF52172">
    <property type="entry name" value="CheY-like"/>
    <property type="match status" value="1"/>
</dbReference>
<dbReference type="Gene3D" id="3.40.50.2300">
    <property type="match status" value="1"/>
</dbReference>
<name>A0ABS4SHQ9_9PROT</name>
<gene>
    <name evidence="4" type="ORF">J2851_001793</name>
</gene>
<feature type="modified residue" description="4-aspartylphosphate" evidence="2">
    <location>
        <position position="53"/>
    </location>
</feature>
<dbReference type="PROSITE" id="PS50110">
    <property type="entry name" value="RESPONSE_REGULATORY"/>
    <property type="match status" value="1"/>
</dbReference>
<dbReference type="Pfam" id="PF00072">
    <property type="entry name" value="Response_reg"/>
    <property type="match status" value="1"/>
</dbReference>
<keyword evidence="1 2" id="KW-0597">Phosphoprotein</keyword>
<dbReference type="InterPro" id="IPR050595">
    <property type="entry name" value="Bact_response_regulator"/>
</dbReference>
<evidence type="ECO:0000259" key="3">
    <source>
        <dbReference type="PROSITE" id="PS50110"/>
    </source>
</evidence>
<sequence>MRTVPTICVVDDDENVRDSLDSLLRSVGMKVCTFPSAEDFISYTGRTDCLITDLNMDGMDGLDLQAALRQRGCTFPIILMTAFPTPVVRNRSLDLGASAFLTKPLDPEDLLNSVESAVEPSSH</sequence>
<protein>
    <submittedName>
        <fullName evidence="4">FixJ family two-component response regulator</fullName>
    </submittedName>
</protein>
<evidence type="ECO:0000313" key="4">
    <source>
        <dbReference type="EMBL" id="MBP2292032.1"/>
    </source>
</evidence>
<accession>A0ABS4SHQ9</accession>
<proteinExistence type="predicted"/>
<dbReference type="Proteomes" id="UP000781958">
    <property type="component" value="Unassembled WGS sequence"/>
</dbReference>
<organism evidence="4 5">
    <name type="scientific">Azospirillum rugosum</name>
    <dbReference type="NCBI Taxonomy" id="416170"/>
    <lineage>
        <taxon>Bacteria</taxon>
        <taxon>Pseudomonadati</taxon>
        <taxon>Pseudomonadota</taxon>
        <taxon>Alphaproteobacteria</taxon>
        <taxon>Rhodospirillales</taxon>
        <taxon>Azospirillaceae</taxon>
        <taxon>Azospirillum</taxon>
    </lineage>
</organism>
<evidence type="ECO:0000313" key="5">
    <source>
        <dbReference type="Proteomes" id="UP000781958"/>
    </source>
</evidence>
<keyword evidence="5" id="KW-1185">Reference proteome</keyword>
<feature type="domain" description="Response regulatory" evidence="3">
    <location>
        <begin position="6"/>
        <end position="118"/>
    </location>
</feature>
<evidence type="ECO:0000256" key="2">
    <source>
        <dbReference type="PROSITE-ProRule" id="PRU00169"/>
    </source>
</evidence>
<dbReference type="InterPro" id="IPR011006">
    <property type="entry name" value="CheY-like_superfamily"/>
</dbReference>
<dbReference type="PANTHER" id="PTHR44591:SF25">
    <property type="entry name" value="CHEMOTAXIS TWO-COMPONENT RESPONSE REGULATOR"/>
    <property type="match status" value="1"/>
</dbReference>
<dbReference type="SMART" id="SM00448">
    <property type="entry name" value="REC"/>
    <property type="match status" value="1"/>
</dbReference>
<dbReference type="PANTHER" id="PTHR44591">
    <property type="entry name" value="STRESS RESPONSE REGULATOR PROTEIN 1"/>
    <property type="match status" value="1"/>
</dbReference>
<dbReference type="InterPro" id="IPR001789">
    <property type="entry name" value="Sig_transdc_resp-reg_receiver"/>
</dbReference>
<comment type="caution">
    <text evidence="4">The sequence shown here is derived from an EMBL/GenBank/DDBJ whole genome shotgun (WGS) entry which is preliminary data.</text>
</comment>
<evidence type="ECO:0000256" key="1">
    <source>
        <dbReference type="ARBA" id="ARBA00022553"/>
    </source>
</evidence>
<dbReference type="RefSeq" id="WP_209765842.1">
    <property type="nucleotide sequence ID" value="NZ_JAGINP010000005.1"/>
</dbReference>
<dbReference type="EMBL" id="JAGINP010000005">
    <property type="protein sequence ID" value="MBP2292032.1"/>
    <property type="molecule type" value="Genomic_DNA"/>
</dbReference>
<reference evidence="4 5" key="1">
    <citation type="submission" date="2021-03" db="EMBL/GenBank/DDBJ databases">
        <title>Genomic Encyclopedia of Type Strains, Phase III (KMG-III): the genomes of soil and plant-associated and newly described type strains.</title>
        <authorList>
            <person name="Whitman W."/>
        </authorList>
    </citation>
    <scope>NUCLEOTIDE SEQUENCE [LARGE SCALE GENOMIC DNA]</scope>
    <source>
        <strain evidence="4 5">IMMIB AFH-6</strain>
    </source>
</reference>